<dbReference type="EMBL" id="CP002869">
    <property type="protein sequence ID" value="AEI45910.1"/>
    <property type="molecule type" value="Genomic_DNA"/>
</dbReference>
<dbReference type="PATRIC" id="fig|1036673.3.peg.6911"/>
<evidence type="ECO:0000313" key="3">
    <source>
        <dbReference type="Proteomes" id="UP000006620"/>
    </source>
</evidence>
<dbReference type="GO" id="GO:0051537">
    <property type="term" value="F:2 iron, 2 sulfur cluster binding"/>
    <property type="evidence" value="ECO:0007669"/>
    <property type="project" value="InterPro"/>
</dbReference>
<dbReference type="Proteomes" id="UP000006620">
    <property type="component" value="Chromosome"/>
</dbReference>
<reference evidence="2 3" key="2">
    <citation type="journal article" date="2013" name="Genome Announc.">
        <title>Genome Sequence of Growth-Improving Paenibacillus mucilaginosus Strain KNP414.</title>
        <authorList>
            <person name="Lu J.J."/>
            <person name="Wang J.F."/>
            <person name="Hu X.F."/>
        </authorList>
    </citation>
    <scope>NUCLEOTIDE SEQUENCE [LARGE SCALE GENOMIC DNA]</scope>
    <source>
        <strain evidence="2 3">KNP414</strain>
    </source>
</reference>
<dbReference type="InterPro" id="IPR024726">
    <property type="entry name" value="FhuF_C"/>
</dbReference>
<reference evidence="3" key="1">
    <citation type="submission" date="2011-06" db="EMBL/GenBank/DDBJ databases">
        <title>Complete genome sequence of Paenibacillus mucilaginosus KNP414.</title>
        <authorList>
            <person name="Wang J."/>
            <person name="Hu S."/>
            <person name="Hu X."/>
            <person name="Zhang B."/>
            <person name="Dong D."/>
            <person name="Zhang S."/>
            <person name="Zhao K."/>
            <person name="Wu D."/>
        </authorList>
    </citation>
    <scope>NUCLEOTIDE SEQUENCE [LARGE SCALE GENOMIC DNA]</scope>
    <source>
        <strain evidence="3">KNP414</strain>
    </source>
</reference>
<sequence>MSAEMFEHLEKHCFFRTEPQPGELFRFTWEELSVPEKAAELIGVYGSAIKAKGPDVTAAYFGSWLGGLCGALQYMISFHQAVFRLTPDNLTIQAYPRGHHIAFAFLLADRETTEVPTGCREEWRDALLRDFYGNRLRPTVEAVAAAAGVDPGHVWNAPVTRIHYAYDHLLETAGDEEQRRRVEEDFRALLQGLQGEHFGRKRNPLDVKFRYVENPVAPEEKWRIKASCCLAYRTDSGHGYCYTCPRLTAAQRDEKKQAMLAAAATS</sequence>
<accession>F8FPU3</accession>
<name>F8FPU3_PAEMK</name>
<dbReference type="Pfam" id="PF11575">
    <property type="entry name" value="FhuF_C"/>
    <property type="match status" value="1"/>
</dbReference>
<feature type="domain" description="Ferric siderophore reductase C-terminal" evidence="1">
    <location>
        <begin position="226"/>
        <end position="246"/>
    </location>
</feature>
<gene>
    <name evidence="2" type="ordered locus">KNP414_07406</name>
</gene>
<dbReference type="AlphaFoldDB" id="F8FPU3"/>
<evidence type="ECO:0000313" key="2">
    <source>
        <dbReference type="EMBL" id="AEI45910.1"/>
    </source>
</evidence>
<dbReference type="KEGG" id="pms:KNP414_07406"/>
<organism evidence="2 3">
    <name type="scientific">Paenibacillus mucilaginosus (strain KNP414)</name>
    <dbReference type="NCBI Taxonomy" id="1036673"/>
    <lineage>
        <taxon>Bacteria</taxon>
        <taxon>Bacillati</taxon>
        <taxon>Bacillota</taxon>
        <taxon>Bacilli</taxon>
        <taxon>Bacillales</taxon>
        <taxon>Paenibacillaceae</taxon>
        <taxon>Paenibacillus</taxon>
    </lineage>
</organism>
<proteinExistence type="predicted"/>
<protein>
    <recommendedName>
        <fullName evidence="1">Ferric siderophore reductase C-terminal domain-containing protein</fullName>
    </recommendedName>
</protein>
<evidence type="ECO:0000259" key="1">
    <source>
        <dbReference type="Pfam" id="PF11575"/>
    </source>
</evidence>
<dbReference type="HOGENOM" id="CLU_069996_0_0_9"/>